<evidence type="ECO:0000259" key="4">
    <source>
        <dbReference type="PROSITE" id="PS50111"/>
    </source>
</evidence>
<proteinExistence type="predicted"/>
<feature type="coiled-coil region" evidence="3">
    <location>
        <begin position="120"/>
        <end position="147"/>
    </location>
</feature>
<keyword evidence="1 2" id="KW-0807">Transducer</keyword>
<dbReference type="AlphaFoldDB" id="A0A6S7F0G3"/>
<evidence type="ECO:0000256" key="1">
    <source>
        <dbReference type="ARBA" id="ARBA00023224"/>
    </source>
</evidence>
<dbReference type="Pfam" id="PF00015">
    <property type="entry name" value="MCPsignal"/>
    <property type="match status" value="1"/>
</dbReference>
<dbReference type="PANTHER" id="PTHR32089:SF112">
    <property type="entry name" value="LYSOZYME-LIKE PROTEIN-RELATED"/>
    <property type="match status" value="1"/>
</dbReference>
<dbReference type="Proteomes" id="UP000494183">
    <property type="component" value="Unassembled WGS sequence"/>
</dbReference>
<dbReference type="SMART" id="SM00283">
    <property type="entry name" value="MA"/>
    <property type="match status" value="1"/>
</dbReference>
<dbReference type="EMBL" id="CADILH010000003">
    <property type="protein sequence ID" value="CAB3931954.1"/>
    <property type="molecule type" value="Genomic_DNA"/>
</dbReference>
<evidence type="ECO:0000256" key="2">
    <source>
        <dbReference type="PROSITE-ProRule" id="PRU00284"/>
    </source>
</evidence>
<gene>
    <name evidence="5" type="ORF">LMG6000_02412</name>
</gene>
<dbReference type="PANTHER" id="PTHR32089">
    <property type="entry name" value="METHYL-ACCEPTING CHEMOTAXIS PROTEIN MCPB"/>
    <property type="match status" value="1"/>
</dbReference>
<protein>
    <recommendedName>
        <fullName evidence="4">Methyl-accepting transducer domain-containing protein</fullName>
    </recommendedName>
</protein>
<name>A0A6S7F0G3_9BURK</name>
<evidence type="ECO:0000256" key="3">
    <source>
        <dbReference type="SAM" id="Coils"/>
    </source>
</evidence>
<organism evidence="5 6">
    <name type="scientific">Achromobacter insolitus</name>
    <dbReference type="NCBI Taxonomy" id="217204"/>
    <lineage>
        <taxon>Bacteria</taxon>
        <taxon>Pseudomonadati</taxon>
        <taxon>Pseudomonadota</taxon>
        <taxon>Betaproteobacteria</taxon>
        <taxon>Burkholderiales</taxon>
        <taxon>Alcaligenaceae</taxon>
        <taxon>Achromobacter</taxon>
    </lineage>
</organism>
<dbReference type="GO" id="GO:0007165">
    <property type="term" value="P:signal transduction"/>
    <property type="evidence" value="ECO:0007669"/>
    <property type="project" value="UniProtKB-KW"/>
</dbReference>
<dbReference type="InterPro" id="IPR004089">
    <property type="entry name" value="MCPsignal_dom"/>
</dbReference>
<dbReference type="PROSITE" id="PS50111">
    <property type="entry name" value="CHEMOTAXIS_TRANSDUC_2"/>
    <property type="match status" value="1"/>
</dbReference>
<evidence type="ECO:0000313" key="5">
    <source>
        <dbReference type="EMBL" id="CAB3931954.1"/>
    </source>
</evidence>
<dbReference type="GO" id="GO:0016020">
    <property type="term" value="C:membrane"/>
    <property type="evidence" value="ECO:0007669"/>
    <property type="project" value="InterPro"/>
</dbReference>
<accession>A0A6S7F0G3</accession>
<keyword evidence="3" id="KW-0175">Coiled coil</keyword>
<feature type="domain" description="Methyl-accepting transducer" evidence="4">
    <location>
        <begin position="56"/>
        <end position="292"/>
    </location>
</feature>
<dbReference type="RefSeq" id="WP_223306460.1">
    <property type="nucleotide sequence ID" value="NZ_CADILH010000003.1"/>
</dbReference>
<dbReference type="Gene3D" id="1.10.287.950">
    <property type="entry name" value="Methyl-accepting chemotaxis protein"/>
    <property type="match status" value="1"/>
</dbReference>
<reference evidence="5 6" key="1">
    <citation type="submission" date="2020-04" db="EMBL/GenBank/DDBJ databases">
        <authorList>
            <person name="De Canck E."/>
        </authorList>
    </citation>
    <scope>NUCLEOTIDE SEQUENCE [LARGE SCALE GENOMIC DNA]</scope>
    <source>
        <strain evidence="5 6">LMG 6000</strain>
    </source>
</reference>
<keyword evidence="6" id="KW-1185">Reference proteome</keyword>
<dbReference type="SUPFAM" id="SSF58104">
    <property type="entry name" value="Methyl-accepting chemotaxis protein (MCP) signaling domain"/>
    <property type="match status" value="1"/>
</dbReference>
<sequence>MARSVFRLGGMWRLLRRLNRGDATLSERTFSISPAIWPLYRFMARIRGRIMTVRQSSIEIALNAARTQFQAGHCSMLAQEQARAAQALAASGAQIAALSGATSTHAREIAEVSGQNLLAARQAQAELADVKERVERMTREMAAFTEVVSHLTTRARSVGAISKLIKDIALQTQLLALNAGVEAARAGDAGRGFSVVASEVGRLAERVNSATTDIGRHTTEMLELVDTTQNQTETLREDVNASGGVLERTCSSFERFVRDFDSMNRQVGEVVQAVGEVDATNHGMSEEVSRIAALSANVLERVASMSAEIDRIRRQTESVQEVLADVRTGKTAFDGLCDAVEAFRDAAVRLLEDARARGADVFDRHYQRIPGSEPARYHTGYDRGIDEPLTRLLDSVLESVPGGIYTILVDNRGYAPAHNSRFSHAPTGDPKQDIARTRHKRIFDDPVGRRLAENTGTMLFQTYSRDTGEIVNDISVPVYLGPEHWGAVRIGLDYGRFQAALEERDAGGRQVAAVG</sequence>
<evidence type="ECO:0000313" key="6">
    <source>
        <dbReference type="Proteomes" id="UP000494183"/>
    </source>
</evidence>